<keyword evidence="3" id="KW-1185">Reference proteome</keyword>
<keyword evidence="1" id="KW-0812">Transmembrane</keyword>
<evidence type="ECO:0000313" key="3">
    <source>
        <dbReference type="Proteomes" id="UP001174909"/>
    </source>
</evidence>
<feature type="transmembrane region" description="Helical" evidence="1">
    <location>
        <begin position="6"/>
        <end position="24"/>
    </location>
</feature>
<reference evidence="2" key="1">
    <citation type="submission" date="2023-03" db="EMBL/GenBank/DDBJ databases">
        <authorList>
            <person name="Steffen K."/>
            <person name="Cardenas P."/>
        </authorList>
    </citation>
    <scope>NUCLEOTIDE SEQUENCE</scope>
</reference>
<dbReference type="Proteomes" id="UP001174909">
    <property type="component" value="Unassembled WGS sequence"/>
</dbReference>
<proteinExistence type="predicted"/>
<organism evidence="2 3">
    <name type="scientific">Geodia barretti</name>
    <name type="common">Barrett's horny sponge</name>
    <dbReference type="NCBI Taxonomy" id="519541"/>
    <lineage>
        <taxon>Eukaryota</taxon>
        <taxon>Metazoa</taxon>
        <taxon>Porifera</taxon>
        <taxon>Demospongiae</taxon>
        <taxon>Heteroscleromorpha</taxon>
        <taxon>Tetractinellida</taxon>
        <taxon>Astrophorina</taxon>
        <taxon>Geodiidae</taxon>
        <taxon>Geodia</taxon>
    </lineage>
</organism>
<name>A0AA35XAX4_GEOBA</name>
<dbReference type="AlphaFoldDB" id="A0AA35XAX4"/>
<evidence type="ECO:0000256" key="1">
    <source>
        <dbReference type="SAM" id="Phobius"/>
    </source>
</evidence>
<keyword evidence="1" id="KW-1133">Transmembrane helix</keyword>
<dbReference type="EMBL" id="CASHTH010003418">
    <property type="protein sequence ID" value="CAI8044725.1"/>
    <property type="molecule type" value="Genomic_DNA"/>
</dbReference>
<comment type="caution">
    <text evidence="2">The sequence shown here is derived from an EMBL/GenBank/DDBJ whole genome shotgun (WGS) entry which is preliminary data.</text>
</comment>
<evidence type="ECO:0000313" key="2">
    <source>
        <dbReference type="EMBL" id="CAI8044725.1"/>
    </source>
</evidence>
<accession>A0AA35XAX4</accession>
<protein>
    <submittedName>
        <fullName evidence="2">Uncharacterized protein</fullName>
    </submittedName>
</protein>
<sequence length="26" mass="3106">MPIYLLFINNFATVLTILLLFHLFHT</sequence>
<keyword evidence="1" id="KW-0472">Membrane</keyword>
<gene>
    <name evidence="2" type="ORF">GBAR_LOCUS24782</name>
</gene>